<sequence>MEWSPQQAMEAYLDTLQLSKTLHHQDCTNIKATKLIEPECVEFISALAAGNRSKVILEISTEGLTPFTIALAVAAKLTGGRLVCVLPHHREDMMKTSNNFELKPHHQELNNVIEFVVGKNPNEVIKKFKKVDFLVIDCKFGDHLKLWKNNLEVNPKGCVVVTRNNDVVGSTKKVCFGEILKGKKGIECVTMPIGEGIELTKIKSSSCKNESRRFKRFHVTFEN</sequence>
<dbReference type="OrthoDB" id="774871at2759"/>
<dbReference type="PANTHER" id="PTHR33593">
    <property type="entry name" value="DUF1442 FAMILY PROTEIN"/>
    <property type="match status" value="1"/>
</dbReference>
<keyword evidence="2" id="KW-1185">Reference proteome</keyword>
<evidence type="ECO:0000313" key="2">
    <source>
        <dbReference type="Proteomes" id="UP000187609"/>
    </source>
</evidence>
<accession>A0A1J6IJK4</accession>
<dbReference type="AlphaFoldDB" id="A0A1J6IJK4"/>
<name>A0A1J6IJK4_NICAT</name>
<dbReference type="Gramene" id="OIT04468">
    <property type="protein sequence ID" value="OIT04468"/>
    <property type="gene ID" value="A4A49_03855"/>
</dbReference>
<dbReference type="OMA" id="MVMEPRS"/>
<comment type="caution">
    <text evidence="1">The sequence shown here is derived from an EMBL/GenBank/DDBJ whole genome shotgun (WGS) entry which is preliminary data.</text>
</comment>
<gene>
    <name evidence="1" type="ORF">A4A49_03855</name>
</gene>
<dbReference type="Pfam" id="PF07279">
    <property type="entry name" value="DUF1442"/>
    <property type="match status" value="1"/>
</dbReference>
<dbReference type="Gene3D" id="3.40.50.150">
    <property type="entry name" value="Vaccinia Virus protein VP39"/>
    <property type="match status" value="1"/>
</dbReference>
<dbReference type="InterPro" id="IPR009902">
    <property type="entry name" value="DUF1442"/>
</dbReference>
<dbReference type="EMBL" id="MJEQ01037185">
    <property type="protein sequence ID" value="OIT04468.1"/>
    <property type="molecule type" value="Genomic_DNA"/>
</dbReference>
<dbReference type="InterPro" id="IPR029063">
    <property type="entry name" value="SAM-dependent_MTases_sf"/>
</dbReference>
<proteinExistence type="predicted"/>
<dbReference type="SMR" id="A0A1J6IJK4"/>
<organism evidence="1 2">
    <name type="scientific">Nicotiana attenuata</name>
    <name type="common">Coyote tobacco</name>
    <dbReference type="NCBI Taxonomy" id="49451"/>
    <lineage>
        <taxon>Eukaryota</taxon>
        <taxon>Viridiplantae</taxon>
        <taxon>Streptophyta</taxon>
        <taxon>Embryophyta</taxon>
        <taxon>Tracheophyta</taxon>
        <taxon>Spermatophyta</taxon>
        <taxon>Magnoliopsida</taxon>
        <taxon>eudicotyledons</taxon>
        <taxon>Gunneridae</taxon>
        <taxon>Pentapetalae</taxon>
        <taxon>asterids</taxon>
        <taxon>lamiids</taxon>
        <taxon>Solanales</taxon>
        <taxon>Solanaceae</taxon>
        <taxon>Nicotianoideae</taxon>
        <taxon>Nicotianeae</taxon>
        <taxon>Nicotiana</taxon>
    </lineage>
</organism>
<dbReference type="Proteomes" id="UP000187609">
    <property type="component" value="Unassembled WGS sequence"/>
</dbReference>
<dbReference type="PANTHER" id="PTHR33593:SF16">
    <property type="entry name" value="OS08G0110600 PROTEIN"/>
    <property type="match status" value="1"/>
</dbReference>
<evidence type="ECO:0000313" key="1">
    <source>
        <dbReference type="EMBL" id="OIT04468.1"/>
    </source>
</evidence>
<reference evidence="1" key="1">
    <citation type="submission" date="2016-11" db="EMBL/GenBank/DDBJ databases">
        <title>The genome of Nicotiana attenuata.</title>
        <authorList>
            <person name="Xu S."/>
            <person name="Brockmoeller T."/>
            <person name="Gaquerel E."/>
            <person name="Navarro A."/>
            <person name="Kuhl H."/>
            <person name="Gase K."/>
            <person name="Ling Z."/>
            <person name="Zhou W."/>
            <person name="Kreitzer C."/>
            <person name="Stanke M."/>
            <person name="Tang H."/>
            <person name="Lyons E."/>
            <person name="Pandey P."/>
            <person name="Pandey S.P."/>
            <person name="Timmermann B."/>
            <person name="Baldwin I.T."/>
        </authorList>
    </citation>
    <scope>NUCLEOTIDE SEQUENCE [LARGE SCALE GENOMIC DNA]</scope>
    <source>
        <strain evidence="1">UT</strain>
    </source>
</reference>
<dbReference type="KEGG" id="nau:109224535"/>
<protein>
    <submittedName>
        <fullName evidence="1">Uncharacterized protein</fullName>
    </submittedName>
</protein>